<dbReference type="RefSeq" id="WP_378021648.1">
    <property type="nucleotide sequence ID" value="NZ_JBHSKG010000006.1"/>
</dbReference>
<dbReference type="NCBIfam" id="NF047719">
    <property type="entry name" value="SCO6745_fam_HTH"/>
    <property type="match status" value="1"/>
</dbReference>
<organism evidence="1 2">
    <name type="scientific">Actinomycetospora rhizophila</name>
    <dbReference type="NCBI Taxonomy" id="1416876"/>
    <lineage>
        <taxon>Bacteria</taxon>
        <taxon>Bacillati</taxon>
        <taxon>Actinomycetota</taxon>
        <taxon>Actinomycetes</taxon>
        <taxon>Pseudonocardiales</taxon>
        <taxon>Pseudonocardiaceae</taxon>
        <taxon>Actinomycetospora</taxon>
    </lineage>
</organism>
<dbReference type="Proteomes" id="UP001596175">
    <property type="component" value="Unassembled WGS sequence"/>
</dbReference>
<protein>
    <recommendedName>
        <fullName evidence="3">SalK</fullName>
    </recommendedName>
</protein>
<gene>
    <name evidence="1" type="ORF">ACFPK1_14425</name>
</gene>
<evidence type="ECO:0000313" key="2">
    <source>
        <dbReference type="Proteomes" id="UP001596175"/>
    </source>
</evidence>
<evidence type="ECO:0000313" key="1">
    <source>
        <dbReference type="EMBL" id="MFC5139435.1"/>
    </source>
</evidence>
<name>A0ABV9ZE95_9PSEU</name>
<reference evidence="2" key="1">
    <citation type="journal article" date="2019" name="Int. J. Syst. Evol. Microbiol.">
        <title>The Global Catalogue of Microorganisms (GCM) 10K type strain sequencing project: providing services to taxonomists for standard genome sequencing and annotation.</title>
        <authorList>
            <consortium name="The Broad Institute Genomics Platform"/>
            <consortium name="The Broad Institute Genome Sequencing Center for Infectious Disease"/>
            <person name="Wu L."/>
            <person name="Ma J."/>
        </authorList>
    </citation>
    <scope>NUCLEOTIDE SEQUENCE [LARGE SCALE GENOMIC DNA]</scope>
    <source>
        <strain evidence="2">XZYJ18</strain>
    </source>
</reference>
<dbReference type="InterPro" id="IPR054058">
    <property type="entry name" value="HTH_67"/>
</dbReference>
<sequence length="272" mass="28494">MRDALEPIAMAHVHADEARREYEALGLERFAGYVLGRAGTLGTPPPPVVVAAFGAFAPGMLGEVHETARATASVPDVLAARERAATRALHRALGDPGPEVDETVAALRPGVEAAELLGKPLFAGLRALDWPDDPWARLWHAANLLRELRGDAHVDALVAAAIGPLASNLLTEAHVGLAGRDYTRTRGWSEAEIDAAVADLADRGLLAADGAVTDRGRALRDDVEKATEAALDDVVVAVDEALDTVVERCTSWSAAIVAAGAFPDDAFKRAAG</sequence>
<proteinExistence type="predicted"/>
<dbReference type="Pfam" id="PF21863">
    <property type="entry name" value="HTH_67"/>
    <property type="match status" value="1"/>
</dbReference>
<dbReference type="EMBL" id="JBHSKG010000006">
    <property type="protein sequence ID" value="MFC5139435.1"/>
    <property type="molecule type" value="Genomic_DNA"/>
</dbReference>
<accession>A0ABV9ZE95</accession>
<comment type="caution">
    <text evidence="1">The sequence shown here is derived from an EMBL/GenBank/DDBJ whole genome shotgun (WGS) entry which is preliminary data.</text>
</comment>
<evidence type="ECO:0008006" key="3">
    <source>
        <dbReference type="Google" id="ProtNLM"/>
    </source>
</evidence>
<keyword evidence="2" id="KW-1185">Reference proteome</keyword>